<evidence type="ECO:0000256" key="5">
    <source>
        <dbReference type="ARBA" id="ARBA00022833"/>
    </source>
</evidence>
<comment type="cofactor">
    <cofactor evidence="7">
        <name>Zn(2+)</name>
        <dbReference type="ChEBI" id="CHEBI:29105"/>
    </cofactor>
    <text evidence="7">Binds 1 zinc ion per subunit.</text>
</comment>
<evidence type="ECO:0000313" key="10">
    <source>
        <dbReference type="Proteomes" id="UP001156694"/>
    </source>
</evidence>
<dbReference type="Pfam" id="PF14437">
    <property type="entry name" value="MafB19-deam"/>
    <property type="match status" value="1"/>
</dbReference>
<keyword evidence="5 7" id="KW-0862">Zinc</keyword>
<dbReference type="InterPro" id="IPR016192">
    <property type="entry name" value="APOBEC/CMP_deaminase_Zn-bd"/>
</dbReference>
<evidence type="ECO:0000313" key="9">
    <source>
        <dbReference type="EMBL" id="GLQ34887.1"/>
    </source>
</evidence>
<evidence type="ECO:0000256" key="2">
    <source>
        <dbReference type="ARBA" id="ARBA00022694"/>
    </source>
</evidence>
<organism evidence="9 10">
    <name type="scientific">Amylibacter marinus</name>
    <dbReference type="NCBI Taxonomy" id="1475483"/>
    <lineage>
        <taxon>Bacteria</taxon>
        <taxon>Pseudomonadati</taxon>
        <taxon>Pseudomonadota</taxon>
        <taxon>Alphaproteobacteria</taxon>
        <taxon>Rhodobacterales</taxon>
        <taxon>Paracoccaceae</taxon>
        <taxon>Amylibacter</taxon>
    </lineage>
</organism>
<protein>
    <recommendedName>
        <fullName evidence="7">tRNA-specific adenosine deaminase</fullName>
        <ecNumber evidence="7">3.5.4.33</ecNumber>
    </recommendedName>
</protein>
<dbReference type="SUPFAM" id="SSF53927">
    <property type="entry name" value="Cytidine deaminase-like"/>
    <property type="match status" value="1"/>
</dbReference>
<comment type="caution">
    <text evidence="9">The sequence shown here is derived from an EMBL/GenBank/DDBJ whole genome shotgun (WGS) entry which is preliminary data.</text>
</comment>
<evidence type="ECO:0000259" key="8">
    <source>
        <dbReference type="PROSITE" id="PS51747"/>
    </source>
</evidence>
<dbReference type="PANTHER" id="PTHR11079:SF179">
    <property type="entry name" value="TRNA(ADENINE(34)) DEAMINASE, CHLOROPLASTIC"/>
    <property type="match status" value="1"/>
</dbReference>
<dbReference type="Gene3D" id="3.40.140.10">
    <property type="entry name" value="Cytidine Deaminase, domain 2"/>
    <property type="match status" value="1"/>
</dbReference>
<evidence type="ECO:0000256" key="7">
    <source>
        <dbReference type="HAMAP-Rule" id="MF_00972"/>
    </source>
</evidence>
<comment type="catalytic activity">
    <reaction evidence="6 7">
        <text>adenosine(34) in tRNA + H2O + H(+) = inosine(34) in tRNA + NH4(+)</text>
        <dbReference type="Rhea" id="RHEA:43168"/>
        <dbReference type="Rhea" id="RHEA-COMP:10373"/>
        <dbReference type="Rhea" id="RHEA-COMP:10374"/>
        <dbReference type="ChEBI" id="CHEBI:15377"/>
        <dbReference type="ChEBI" id="CHEBI:15378"/>
        <dbReference type="ChEBI" id="CHEBI:28938"/>
        <dbReference type="ChEBI" id="CHEBI:74411"/>
        <dbReference type="ChEBI" id="CHEBI:82852"/>
        <dbReference type="EC" id="3.5.4.33"/>
    </reaction>
</comment>
<feature type="binding site" evidence="7">
    <location>
        <position position="76"/>
    </location>
    <ligand>
        <name>Zn(2+)</name>
        <dbReference type="ChEBI" id="CHEBI:29105"/>
        <note>catalytic</note>
    </ligand>
</feature>
<keyword evidence="2 7" id="KW-0819">tRNA processing</keyword>
<comment type="similarity">
    <text evidence="1">Belongs to the cytidine and deoxycytidylate deaminase family. ADAT2 subfamily.</text>
</comment>
<evidence type="ECO:0000256" key="1">
    <source>
        <dbReference type="ARBA" id="ARBA00010669"/>
    </source>
</evidence>
<dbReference type="InterPro" id="IPR002125">
    <property type="entry name" value="CMP_dCMP_dom"/>
</dbReference>
<evidence type="ECO:0000256" key="3">
    <source>
        <dbReference type="ARBA" id="ARBA00022723"/>
    </source>
</evidence>
<sequence>MPLAIEQARAAGARGEVPVGAVITLEGQVIATASNRTRELNDPTAHAEILAIRAACSHLGVERITGADLYVTLEPCPMCAAAIAHARVARLYYGASDPKSGGVEQGARVFDHAQCHHKPEVYEGINARECAQLLRGFFKNRR</sequence>
<dbReference type="Proteomes" id="UP001156694">
    <property type="component" value="Unassembled WGS sequence"/>
</dbReference>
<dbReference type="InterPro" id="IPR028883">
    <property type="entry name" value="tRNA_aden_deaminase"/>
</dbReference>
<feature type="binding site" evidence="7">
    <location>
        <position position="46"/>
    </location>
    <ligand>
        <name>Zn(2+)</name>
        <dbReference type="ChEBI" id="CHEBI:29105"/>
        <note>catalytic</note>
    </ligand>
</feature>
<name>A0ABQ5VTX0_9RHOB</name>
<gene>
    <name evidence="7 9" type="primary">tadA</name>
    <name evidence="9" type="ORF">GCM10007939_11700</name>
</gene>
<feature type="binding site" evidence="7">
    <location>
        <position position="79"/>
    </location>
    <ligand>
        <name>Zn(2+)</name>
        <dbReference type="ChEBI" id="CHEBI:29105"/>
        <note>catalytic</note>
    </ligand>
</feature>
<dbReference type="InterPro" id="IPR058535">
    <property type="entry name" value="MafB19-deam"/>
</dbReference>
<proteinExistence type="inferred from homology"/>
<reference evidence="10" key="1">
    <citation type="journal article" date="2019" name="Int. J. Syst. Evol. Microbiol.">
        <title>The Global Catalogue of Microorganisms (GCM) 10K type strain sequencing project: providing services to taxonomists for standard genome sequencing and annotation.</title>
        <authorList>
            <consortium name="The Broad Institute Genomics Platform"/>
            <consortium name="The Broad Institute Genome Sequencing Center for Infectious Disease"/>
            <person name="Wu L."/>
            <person name="Ma J."/>
        </authorList>
    </citation>
    <scope>NUCLEOTIDE SEQUENCE [LARGE SCALE GENOMIC DNA]</scope>
    <source>
        <strain evidence="10">NBRC 110140</strain>
    </source>
</reference>
<dbReference type="HAMAP" id="MF_00972">
    <property type="entry name" value="tRNA_aden_deaminase"/>
    <property type="match status" value="1"/>
</dbReference>
<dbReference type="EC" id="3.5.4.33" evidence="7"/>
<evidence type="ECO:0000256" key="4">
    <source>
        <dbReference type="ARBA" id="ARBA00022801"/>
    </source>
</evidence>
<keyword evidence="4 7" id="KW-0378">Hydrolase</keyword>
<keyword evidence="3 7" id="KW-0479">Metal-binding</keyword>
<dbReference type="PROSITE" id="PS00903">
    <property type="entry name" value="CYT_DCMP_DEAMINASES_1"/>
    <property type="match status" value="1"/>
</dbReference>
<dbReference type="PANTHER" id="PTHR11079">
    <property type="entry name" value="CYTOSINE DEAMINASE FAMILY MEMBER"/>
    <property type="match status" value="1"/>
</dbReference>
<feature type="active site" description="Proton donor" evidence="7">
    <location>
        <position position="48"/>
    </location>
</feature>
<dbReference type="InterPro" id="IPR016193">
    <property type="entry name" value="Cytidine_deaminase-like"/>
</dbReference>
<comment type="subunit">
    <text evidence="7">Homodimer.</text>
</comment>
<dbReference type="PROSITE" id="PS51747">
    <property type="entry name" value="CYT_DCMP_DEAMINASES_2"/>
    <property type="match status" value="1"/>
</dbReference>
<accession>A0ABQ5VTX0</accession>
<dbReference type="EMBL" id="BSNN01000002">
    <property type="protein sequence ID" value="GLQ34887.1"/>
    <property type="molecule type" value="Genomic_DNA"/>
</dbReference>
<comment type="function">
    <text evidence="7">Catalyzes the deamination of adenosine to inosine at the wobble position 34 of tRNA(Arg2).</text>
</comment>
<dbReference type="CDD" id="cd01285">
    <property type="entry name" value="nucleoside_deaminase"/>
    <property type="match status" value="1"/>
</dbReference>
<evidence type="ECO:0000256" key="6">
    <source>
        <dbReference type="ARBA" id="ARBA00048045"/>
    </source>
</evidence>
<feature type="domain" description="CMP/dCMP-type deaminase" evidence="8">
    <location>
        <begin position="1"/>
        <end position="104"/>
    </location>
</feature>
<keyword evidence="10" id="KW-1185">Reference proteome</keyword>